<dbReference type="Proteomes" id="UP001461498">
    <property type="component" value="Unassembled WGS sequence"/>
</dbReference>
<organism evidence="1 2">
    <name type="scientific">Rhynocoris fuscipes</name>
    <dbReference type="NCBI Taxonomy" id="488301"/>
    <lineage>
        <taxon>Eukaryota</taxon>
        <taxon>Metazoa</taxon>
        <taxon>Ecdysozoa</taxon>
        <taxon>Arthropoda</taxon>
        <taxon>Hexapoda</taxon>
        <taxon>Insecta</taxon>
        <taxon>Pterygota</taxon>
        <taxon>Neoptera</taxon>
        <taxon>Paraneoptera</taxon>
        <taxon>Hemiptera</taxon>
        <taxon>Heteroptera</taxon>
        <taxon>Panheteroptera</taxon>
        <taxon>Cimicomorpha</taxon>
        <taxon>Reduviidae</taxon>
        <taxon>Harpactorinae</taxon>
        <taxon>Harpactorini</taxon>
        <taxon>Rhynocoris</taxon>
    </lineage>
</organism>
<protein>
    <submittedName>
        <fullName evidence="1">Uncharacterized protein</fullName>
    </submittedName>
</protein>
<dbReference type="EMBL" id="JAPXFL010000005">
    <property type="protein sequence ID" value="KAK9507096.1"/>
    <property type="molecule type" value="Genomic_DNA"/>
</dbReference>
<comment type="caution">
    <text evidence="1">The sequence shown here is derived from an EMBL/GenBank/DDBJ whole genome shotgun (WGS) entry which is preliminary data.</text>
</comment>
<reference evidence="1 2" key="1">
    <citation type="submission" date="2022-12" db="EMBL/GenBank/DDBJ databases">
        <title>Chromosome-level genome assembly of true bugs.</title>
        <authorList>
            <person name="Ma L."/>
            <person name="Li H."/>
        </authorList>
    </citation>
    <scope>NUCLEOTIDE SEQUENCE [LARGE SCALE GENOMIC DNA]</scope>
    <source>
        <strain evidence="1">Lab_2022b</strain>
    </source>
</reference>
<dbReference type="AlphaFoldDB" id="A0AAW1D7W4"/>
<name>A0AAW1D7W4_9HEMI</name>
<keyword evidence="2" id="KW-1185">Reference proteome</keyword>
<gene>
    <name evidence="1" type="ORF">O3M35_008912</name>
</gene>
<evidence type="ECO:0000313" key="2">
    <source>
        <dbReference type="Proteomes" id="UP001461498"/>
    </source>
</evidence>
<sequence length="114" mass="13091">MRSELAIKNGLCEDGKEVGMMMVRLDCKMKRADKEEGSVKQAIVWSKAHISIVTMCFKLTLNLVHVLIFPVGLKILENKKEKEEVEECNVEMVIWRYRVKGEDTAGPARVVRRK</sequence>
<proteinExistence type="predicted"/>
<accession>A0AAW1D7W4</accession>
<evidence type="ECO:0000313" key="1">
    <source>
        <dbReference type="EMBL" id="KAK9507096.1"/>
    </source>
</evidence>